<evidence type="ECO:0000313" key="2">
    <source>
        <dbReference type="Proteomes" id="UP000250321"/>
    </source>
</evidence>
<proteinExistence type="predicted"/>
<reference evidence="1 2" key="1">
    <citation type="submission" date="2018-02" db="EMBL/GenBank/DDBJ databases">
        <title>Draft genome of wild Prunus yedoensis var. nudiflora.</title>
        <authorList>
            <person name="Baek S."/>
            <person name="Kim J.-H."/>
            <person name="Choi K."/>
            <person name="Kim G.-B."/>
            <person name="Cho A."/>
            <person name="Jang H."/>
            <person name="Shin C.-H."/>
            <person name="Yu H.-J."/>
            <person name="Mun J.-H."/>
        </authorList>
    </citation>
    <scope>NUCLEOTIDE SEQUENCE [LARGE SCALE GENOMIC DNA]</scope>
    <source>
        <strain evidence="2">cv. Jeju island</strain>
        <tissue evidence="1">Leaf</tissue>
    </source>
</reference>
<keyword evidence="2" id="KW-1185">Reference proteome</keyword>
<name>A0A314UBP2_PRUYE</name>
<evidence type="ECO:0000313" key="1">
    <source>
        <dbReference type="EMBL" id="PQM34538.1"/>
    </source>
</evidence>
<organism evidence="1 2">
    <name type="scientific">Prunus yedoensis var. nudiflora</name>
    <dbReference type="NCBI Taxonomy" id="2094558"/>
    <lineage>
        <taxon>Eukaryota</taxon>
        <taxon>Viridiplantae</taxon>
        <taxon>Streptophyta</taxon>
        <taxon>Embryophyta</taxon>
        <taxon>Tracheophyta</taxon>
        <taxon>Spermatophyta</taxon>
        <taxon>Magnoliopsida</taxon>
        <taxon>eudicotyledons</taxon>
        <taxon>Gunneridae</taxon>
        <taxon>Pentapetalae</taxon>
        <taxon>rosids</taxon>
        <taxon>fabids</taxon>
        <taxon>Rosales</taxon>
        <taxon>Rosaceae</taxon>
        <taxon>Amygdaloideae</taxon>
        <taxon>Amygdaleae</taxon>
        <taxon>Prunus</taxon>
    </lineage>
</organism>
<protein>
    <submittedName>
        <fullName evidence="1">Uncharacterized protein</fullName>
    </submittedName>
</protein>
<dbReference type="Proteomes" id="UP000250321">
    <property type="component" value="Unassembled WGS sequence"/>
</dbReference>
<comment type="caution">
    <text evidence="1">The sequence shown here is derived from an EMBL/GenBank/DDBJ whole genome shotgun (WGS) entry which is preliminary data.</text>
</comment>
<gene>
    <name evidence="1" type="ORF">Pyn_38452</name>
</gene>
<accession>A0A314UBP2</accession>
<dbReference type="AlphaFoldDB" id="A0A314UBP2"/>
<dbReference type="EMBL" id="PJQY01003801">
    <property type="protein sequence ID" value="PQM34538.1"/>
    <property type="molecule type" value="Genomic_DNA"/>
</dbReference>
<sequence>MCVMDPCEMQEGCVGDWRGENQKVVLRMVAVALVKGVDVKGGVWGEFVGIGGLWPVERGRFRRSSSSSLISEGLEGFVV</sequence>